<keyword evidence="3" id="KW-1185">Reference proteome</keyword>
<name>A0A9P6B4D8_9AGAM</name>
<gene>
    <name evidence="2" type="ORF">BS47DRAFT_1340375</name>
</gene>
<accession>A0A9P6B4D8</accession>
<protein>
    <submittedName>
        <fullName evidence="2">Uncharacterized protein</fullName>
    </submittedName>
</protein>
<comment type="caution">
    <text evidence="2">The sequence shown here is derived from an EMBL/GenBank/DDBJ whole genome shotgun (WGS) entry which is preliminary data.</text>
</comment>
<evidence type="ECO:0000313" key="3">
    <source>
        <dbReference type="Proteomes" id="UP000886523"/>
    </source>
</evidence>
<dbReference type="AlphaFoldDB" id="A0A9P6B4D8"/>
<proteinExistence type="predicted"/>
<dbReference type="Proteomes" id="UP000886523">
    <property type="component" value="Unassembled WGS sequence"/>
</dbReference>
<feature type="region of interest" description="Disordered" evidence="1">
    <location>
        <begin position="1"/>
        <end position="50"/>
    </location>
</feature>
<reference evidence="2" key="1">
    <citation type="journal article" date="2020" name="Nat. Commun.">
        <title>Large-scale genome sequencing of mycorrhizal fungi provides insights into the early evolution of symbiotic traits.</title>
        <authorList>
            <person name="Miyauchi S."/>
            <person name="Kiss E."/>
            <person name="Kuo A."/>
            <person name="Drula E."/>
            <person name="Kohler A."/>
            <person name="Sanchez-Garcia M."/>
            <person name="Morin E."/>
            <person name="Andreopoulos B."/>
            <person name="Barry K.W."/>
            <person name="Bonito G."/>
            <person name="Buee M."/>
            <person name="Carver A."/>
            <person name="Chen C."/>
            <person name="Cichocki N."/>
            <person name="Clum A."/>
            <person name="Culley D."/>
            <person name="Crous P.W."/>
            <person name="Fauchery L."/>
            <person name="Girlanda M."/>
            <person name="Hayes R.D."/>
            <person name="Keri Z."/>
            <person name="LaButti K."/>
            <person name="Lipzen A."/>
            <person name="Lombard V."/>
            <person name="Magnuson J."/>
            <person name="Maillard F."/>
            <person name="Murat C."/>
            <person name="Nolan M."/>
            <person name="Ohm R.A."/>
            <person name="Pangilinan J."/>
            <person name="Pereira M.F."/>
            <person name="Perotto S."/>
            <person name="Peter M."/>
            <person name="Pfister S."/>
            <person name="Riley R."/>
            <person name="Sitrit Y."/>
            <person name="Stielow J.B."/>
            <person name="Szollosi G."/>
            <person name="Zifcakova L."/>
            <person name="Stursova M."/>
            <person name="Spatafora J.W."/>
            <person name="Tedersoo L."/>
            <person name="Vaario L.M."/>
            <person name="Yamada A."/>
            <person name="Yan M."/>
            <person name="Wang P."/>
            <person name="Xu J."/>
            <person name="Bruns T."/>
            <person name="Baldrian P."/>
            <person name="Vilgalys R."/>
            <person name="Dunand C."/>
            <person name="Henrissat B."/>
            <person name="Grigoriev I.V."/>
            <person name="Hibbett D."/>
            <person name="Nagy L.G."/>
            <person name="Martin F.M."/>
        </authorList>
    </citation>
    <scope>NUCLEOTIDE SEQUENCE</scope>
    <source>
        <strain evidence="2">UP504</strain>
    </source>
</reference>
<organism evidence="2 3">
    <name type="scientific">Hydnum rufescens UP504</name>
    <dbReference type="NCBI Taxonomy" id="1448309"/>
    <lineage>
        <taxon>Eukaryota</taxon>
        <taxon>Fungi</taxon>
        <taxon>Dikarya</taxon>
        <taxon>Basidiomycota</taxon>
        <taxon>Agaricomycotina</taxon>
        <taxon>Agaricomycetes</taxon>
        <taxon>Cantharellales</taxon>
        <taxon>Hydnaceae</taxon>
        <taxon>Hydnum</taxon>
    </lineage>
</organism>
<evidence type="ECO:0000313" key="2">
    <source>
        <dbReference type="EMBL" id="KAF9516750.1"/>
    </source>
</evidence>
<feature type="compositionally biased region" description="Basic residues" evidence="1">
    <location>
        <begin position="1"/>
        <end position="14"/>
    </location>
</feature>
<feature type="compositionally biased region" description="Basic and acidic residues" evidence="1">
    <location>
        <begin position="37"/>
        <end position="50"/>
    </location>
</feature>
<dbReference type="EMBL" id="MU128936">
    <property type="protein sequence ID" value="KAF9516750.1"/>
    <property type="molecule type" value="Genomic_DNA"/>
</dbReference>
<evidence type="ECO:0000256" key="1">
    <source>
        <dbReference type="SAM" id="MobiDB-lite"/>
    </source>
</evidence>
<sequence>MERKTSKTRPKHSPTKIASNRLLPRSRGRIKGMSPKVPEERGNDLFREFN</sequence>